<gene>
    <name evidence="4" type="ORF">FZC76_17370</name>
</gene>
<evidence type="ECO:0000313" key="4">
    <source>
        <dbReference type="EMBL" id="TYS65661.1"/>
    </source>
</evidence>
<dbReference type="PROSITE" id="PS01045">
    <property type="entry name" value="SQUALEN_PHYTOEN_SYN_2"/>
    <property type="match status" value="1"/>
</dbReference>
<dbReference type="SFLD" id="SFLDG01212">
    <property type="entry name" value="Phytoene_synthase_like"/>
    <property type="match status" value="1"/>
</dbReference>
<dbReference type="GO" id="GO:0051996">
    <property type="term" value="F:squalene synthase [NAD(P)H] activity"/>
    <property type="evidence" value="ECO:0007669"/>
    <property type="project" value="InterPro"/>
</dbReference>
<dbReference type="Pfam" id="PF00494">
    <property type="entry name" value="SQS_PSY"/>
    <property type="match status" value="1"/>
</dbReference>
<dbReference type="STRING" id="79883.GCA_001636495_03639"/>
<protein>
    <submittedName>
        <fullName evidence="4">Squalene/phytoene synthase family protein</fullName>
    </submittedName>
</protein>
<dbReference type="Gene3D" id="1.10.600.10">
    <property type="entry name" value="Farnesyl Diphosphate Synthase"/>
    <property type="match status" value="1"/>
</dbReference>
<dbReference type="SFLD" id="SFLDG01018">
    <property type="entry name" value="Squalene/Phytoene_Synthase_Lik"/>
    <property type="match status" value="1"/>
</dbReference>
<keyword evidence="2" id="KW-0808">Transferase</keyword>
<name>A0A5D4SSL4_9BACI</name>
<dbReference type="InterPro" id="IPR019845">
    <property type="entry name" value="Squalene/phytoene_synthase_CS"/>
</dbReference>
<sequence length="277" mass="32324">MNDLMKAYHHCESIIKEHSKTFYKAFMLLPKEKKQAVWAVYAFCRQVDDIVDEGVNPKEELFTFKRMFADFLAGELPSEDPMWLALQDVFNRYEMDVQSFHDMIVGQEMDLYKKLYFTEEEVLHYSYHVASTVGLMLLPILAPKKKNALREDAIALGQAMQITNILRDIGEDLERDRIYIPIEKLEKAGYSLDDLNKHIVNNKFISVWEEMASKAESLYEQALNTIHLYPMHSRTPVKGAAYLYRAILGSIRKKGYSVFKTKHYVTSEEKQQIISQM</sequence>
<reference evidence="4 5" key="1">
    <citation type="submission" date="2019-08" db="EMBL/GenBank/DDBJ databases">
        <title>Bacillus genomes from the desert of Cuatro Cienegas, Coahuila.</title>
        <authorList>
            <person name="Olmedo-Alvarez G."/>
        </authorList>
    </citation>
    <scope>NUCLEOTIDE SEQUENCE [LARGE SCALE GENOMIC DNA]</scope>
    <source>
        <strain evidence="4 5">CH28_1T</strain>
    </source>
</reference>
<dbReference type="InterPro" id="IPR002060">
    <property type="entry name" value="Squ/phyt_synthse"/>
</dbReference>
<dbReference type="Proteomes" id="UP000322524">
    <property type="component" value="Unassembled WGS sequence"/>
</dbReference>
<dbReference type="InterPro" id="IPR033904">
    <property type="entry name" value="Trans_IPPS_HH"/>
</dbReference>
<dbReference type="InterPro" id="IPR044843">
    <property type="entry name" value="Trans_IPPS_bact-type"/>
</dbReference>
<dbReference type="GO" id="GO:0016117">
    <property type="term" value="P:carotenoid biosynthetic process"/>
    <property type="evidence" value="ECO:0007669"/>
    <property type="project" value="UniProtKB-KW"/>
</dbReference>
<comment type="caution">
    <text evidence="4">The sequence shown here is derived from an EMBL/GenBank/DDBJ whole genome shotgun (WGS) entry which is preliminary data.</text>
</comment>
<accession>A0A5D4SSL4</accession>
<dbReference type="EMBL" id="VTEV01000007">
    <property type="protein sequence ID" value="TYS65661.1"/>
    <property type="molecule type" value="Genomic_DNA"/>
</dbReference>
<keyword evidence="3" id="KW-0125">Carotenoid biosynthesis</keyword>
<evidence type="ECO:0000256" key="1">
    <source>
        <dbReference type="ARBA" id="ARBA00004829"/>
    </source>
</evidence>
<evidence type="ECO:0000256" key="3">
    <source>
        <dbReference type="ARBA" id="ARBA00022746"/>
    </source>
</evidence>
<organism evidence="4 5">
    <name type="scientific">Sutcliffiella horikoshii</name>
    <dbReference type="NCBI Taxonomy" id="79883"/>
    <lineage>
        <taxon>Bacteria</taxon>
        <taxon>Bacillati</taxon>
        <taxon>Bacillota</taxon>
        <taxon>Bacilli</taxon>
        <taxon>Bacillales</taxon>
        <taxon>Bacillaceae</taxon>
        <taxon>Sutcliffiella</taxon>
    </lineage>
</organism>
<dbReference type="InterPro" id="IPR008949">
    <property type="entry name" value="Isoprenoid_synthase_dom_sf"/>
</dbReference>
<dbReference type="PANTHER" id="PTHR31480">
    <property type="entry name" value="BIFUNCTIONAL LYCOPENE CYCLASE/PHYTOENE SYNTHASE"/>
    <property type="match status" value="1"/>
</dbReference>
<dbReference type="PROSITE" id="PS01044">
    <property type="entry name" value="SQUALEN_PHYTOEN_SYN_1"/>
    <property type="match status" value="1"/>
</dbReference>
<evidence type="ECO:0000313" key="5">
    <source>
        <dbReference type="Proteomes" id="UP000322524"/>
    </source>
</evidence>
<dbReference type="SUPFAM" id="SSF48576">
    <property type="entry name" value="Terpenoid synthases"/>
    <property type="match status" value="1"/>
</dbReference>
<comment type="pathway">
    <text evidence="1">Carotenoid biosynthesis.</text>
</comment>
<dbReference type="OrthoDB" id="9787280at2"/>
<dbReference type="RefSeq" id="WP_148989440.1">
    <property type="nucleotide sequence ID" value="NZ_VTEV01000007.1"/>
</dbReference>
<dbReference type="CDD" id="cd00683">
    <property type="entry name" value="Trans_IPPS_HH"/>
    <property type="match status" value="1"/>
</dbReference>
<dbReference type="AlphaFoldDB" id="A0A5D4SSL4"/>
<dbReference type="GO" id="GO:0004311">
    <property type="term" value="F:geranylgeranyl diphosphate synthase activity"/>
    <property type="evidence" value="ECO:0007669"/>
    <property type="project" value="InterPro"/>
</dbReference>
<evidence type="ECO:0000256" key="2">
    <source>
        <dbReference type="ARBA" id="ARBA00022679"/>
    </source>
</evidence>
<proteinExistence type="predicted"/>
<dbReference type="SFLD" id="SFLDS00005">
    <property type="entry name" value="Isoprenoid_Synthase_Type_I"/>
    <property type="match status" value="1"/>
</dbReference>